<name>A0ABS5KCU3_9BACT</name>
<dbReference type="InterPro" id="IPR036583">
    <property type="entry name" value="23S_rRNA_IVS_sf"/>
</dbReference>
<reference evidence="1 2" key="1">
    <citation type="journal article" date="2014" name="Int. J. Syst. Evol. Microbiol.">
        <title>Carboxylicivirga gen. nov. in the family Marinilabiliaceae with two novel species, Carboxylicivirga mesophila sp. nov. and Carboxylicivirga taeanensis sp. nov., and reclassification of Cytophaga fermentans as Saccharicrinis fermentans gen. nov., comb. nov.</title>
        <authorList>
            <person name="Yang S.H."/>
            <person name="Seo H.S."/>
            <person name="Woo J.H."/>
            <person name="Oh H.M."/>
            <person name="Jang H."/>
            <person name="Lee J.H."/>
            <person name="Kim S.J."/>
            <person name="Kwon K.K."/>
        </authorList>
    </citation>
    <scope>NUCLEOTIDE SEQUENCE [LARGE SCALE GENOMIC DNA]</scope>
    <source>
        <strain evidence="1 2">JCM 18290</strain>
    </source>
</reference>
<dbReference type="SUPFAM" id="SSF158446">
    <property type="entry name" value="IVS-encoded protein-like"/>
    <property type="match status" value="1"/>
</dbReference>
<accession>A0ABS5KCU3</accession>
<comment type="caution">
    <text evidence="1">The sequence shown here is derived from an EMBL/GenBank/DDBJ whole genome shotgun (WGS) entry which is preliminary data.</text>
</comment>
<gene>
    <name evidence="1" type="ORF">KEM09_12955</name>
</gene>
<dbReference type="InterPro" id="IPR012657">
    <property type="entry name" value="23S_rRNA-intervening_sequence"/>
</dbReference>
<dbReference type="PANTHER" id="PTHR38471:SF2">
    <property type="entry name" value="FOUR HELIX BUNDLE PROTEIN"/>
    <property type="match status" value="1"/>
</dbReference>
<protein>
    <submittedName>
        <fullName evidence="1">Four helix bundle protein</fullName>
    </submittedName>
</protein>
<dbReference type="RefSeq" id="WP_212228903.1">
    <property type="nucleotide sequence ID" value="NZ_JAGUCN010000014.1"/>
</dbReference>
<evidence type="ECO:0000313" key="1">
    <source>
        <dbReference type="EMBL" id="MBS2212318.1"/>
    </source>
</evidence>
<dbReference type="Proteomes" id="UP000721861">
    <property type="component" value="Unassembled WGS sequence"/>
</dbReference>
<dbReference type="CDD" id="cd16377">
    <property type="entry name" value="23S_rRNA_IVP_like"/>
    <property type="match status" value="1"/>
</dbReference>
<dbReference type="Gene3D" id="1.20.1440.60">
    <property type="entry name" value="23S rRNA-intervening sequence"/>
    <property type="match status" value="1"/>
</dbReference>
<dbReference type="EMBL" id="JAGUCN010000014">
    <property type="protein sequence ID" value="MBS2212318.1"/>
    <property type="molecule type" value="Genomic_DNA"/>
</dbReference>
<sequence>MQQFAFEKLTAWKLSRRFVSRIYKVTSMFPEDEKYGLVSQLRRASISISSNLAEGSSRLSPVDQVRFYQYAYSSLMEVINQLILSADMSFISIEILNELRKDGSEISNVINGLVKSNRSKK</sequence>
<organism evidence="1 2">
    <name type="scientific">Carboxylicivirga mesophila</name>
    <dbReference type="NCBI Taxonomy" id="1166478"/>
    <lineage>
        <taxon>Bacteria</taxon>
        <taxon>Pseudomonadati</taxon>
        <taxon>Bacteroidota</taxon>
        <taxon>Bacteroidia</taxon>
        <taxon>Marinilabiliales</taxon>
        <taxon>Marinilabiliaceae</taxon>
        <taxon>Carboxylicivirga</taxon>
    </lineage>
</organism>
<dbReference type="NCBIfam" id="TIGR02436">
    <property type="entry name" value="four helix bundle protein"/>
    <property type="match status" value="1"/>
</dbReference>
<proteinExistence type="predicted"/>
<dbReference type="Pfam" id="PF05635">
    <property type="entry name" value="23S_rRNA_IVP"/>
    <property type="match status" value="1"/>
</dbReference>
<dbReference type="PANTHER" id="PTHR38471">
    <property type="entry name" value="FOUR HELIX BUNDLE PROTEIN"/>
    <property type="match status" value="1"/>
</dbReference>
<keyword evidence="2" id="KW-1185">Reference proteome</keyword>
<evidence type="ECO:0000313" key="2">
    <source>
        <dbReference type="Proteomes" id="UP000721861"/>
    </source>
</evidence>